<name>A0A1A2ZPL7_9MYCO</name>
<gene>
    <name evidence="4" type="ORF">A5707_13700</name>
</gene>
<dbReference type="InterPro" id="IPR038332">
    <property type="entry name" value="PPE_sf"/>
</dbReference>
<feature type="domain" description="PPE" evidence="2">
    <location>
        <begin position="2"/>
        <end position="164"/>
    </location>
</feature>
<dbReference type="Proteomes" id="UP000093592">
    <property type="component" value="Unassembled WGS sequence"/>
</dbReference>
<dbReference type="RefSeq" id="WP_065013102.1">
    <property type="nucleotide sequence ID" value="NZ_LZKJ01000038.1"/>
</dbReference>
<protein>
    <recommendedName>
        <fullName evidence="6">PPE family protein</fullName>
    </recommendedName>
</protein>
<accession>A0A1A2ZPL7</accession>
<reference evidence="5" key="1">
    <citation type="submission" date="2016-06" db="EMBL/GenBank/DDBJ databases">
        <authorList>
            <person name="Sutton G."/>
            <person name="Brinkac L."/>
            <person name="Sanka R."/>
            <person name="Adams M."/>
            <person name="Lau E."/>
            <person name="Sam S."/>
            <person name="Sreng N."/>
            <person name="Him V."/>
            <person name="Kerleguer A."/>
            <person name="Cheng S."/>
        </authorList>
    </citation>
    <scope>NUCLEOTIDE SEQUENCE [LARGE SCALE GENOMIC DNA]</scope>
    <source>
        <strain evidence="5">E861</strain>
    </source>
</reference>
<evidence type="ECO:0000256" key="1">
    <source>
        <dbReference type="ARBA" id="ARBA00010652"/>
    </source>
</evidence>
<dbReference type="SUPFAM" id="SSF140459">
    <property type="entry name" value="PE/PPE dimer-like"/>
    <property type="match status" value="1"/>
</dbReference>
<dbReference type="Pfam" id="PF12484">
    <property type="entry name" value="PPE-SVP"/>
    <property type="match status" value="1"/>
</dbReference>
<dbReference type="PANTHER" id="PTHR46766">
    <property type="entry name" value="GLUTAMINE-RICH PROTEIN 2"/>
    <property type="match status" value="1"/>
</dbReference>
<dbReference type="PANTHER" id="PTHR46766:SF1">
    <property type="entry name" value="GLUTAMINE-RICH PROTEIN 2"/>
    <property type="match status" value="1"/>
</dbReference>
<dbReference type="FunFam" id="1.20.1260.20:FF:000001">
    <property type="entry name" value="PPE family protein PPE41"/>
    <property type="match status" value="1"/>
</dbReference>
<evidence type="ECO:0008006" key="6">
    <source>
        <dbReference type="Google" id="ProtNLM"/>
    </source>
</evidence>
<feature type="domain" description="PPE family C-terminal" evidence="3">
    <location>
        <begin position="297"/>
        <end position="375"/>
    </location>
</feature>
<dbReference type="InterPro" id="IPR022171">
    <property type="entry name" value="PPE_C"/>
</dbReference>
<organism evidence="4 5">
    <name type="scientific">Mycobacterium kyorinense</name>
    <dbReference type="NCBI Taxonomy" id="487514"/>
    <lineage>
        <taxon>Bacteria</taxon>
        <taxon>Bacillati</taxon>
        <taxon>Actinomycetota</taxon>
        <taxon>Actinomycetes</taxon>
        <taxon>Mycobacteriales</taxon>
        <taxon>Mycobacteriaceae</taxon>
        <taxon>Mycobacterium</taxon>
    </lineage>
</organism>
<dbReference type="Pfam" id="PF00823">
    <property type="entry name" value="PPE"/>
    <property type="match status" value="1"/>
</dbReference>
<dbReference type="Gene3D" id="1.20.1260.20">
    <property type="entry name" value="PPE superfamily"/>
    <property type="match status" value="1"/>
</dbReference>
<dbReference type="OrthoDB" id="4753201at2"/>
<comment type="caution">
    <text evidence="4">The sequence shown here is derived from an EMBL/GenBank/DDBJ whole genome shotgun (WGS) entry which is preliminary data.</text>
</comment>
<dbReference type="GO" id="GO:0052572">
    <property type="term" value="P:response to host immune response"/>
    <property type="evidence" value="ECO:0007669"/>
    <property type="project" value="TreeGrafter"/>
</dbReference>
<comment type="similarity">
    <text evidence="1">Belongs to the mycobacterial PPE family.</text>
</comment>
<dbReference type="EMBL" id="LZKJ01000038">
    <property type="protein sequence ID" value="OBI51638.1"/>
    <property type="molecule type" value="Genomic_DNA"/>
</dbReference>
<evidence type="ECO:0000259" key="2">
    <source>
        <dbReference type="Pfam" id="PF00823"/>
    </source>
</evidence>
<dbReference type="AlphaFoldDB" id="A0A1A2ZPL7"/>
<sequence length="379" mass="37281">MDFGALPPEINSGRMYAGPGAGPLLAAAVAWDELAAGLGSAASGYGSVVSELASQVWRGPTSISMSAAAAPYVAWLSATAIQAEQAAAQAKAAVAAYETAFAMTVPPPVIAANRAELLVLIATNFLGQNTPAIAANEAHYAEMWAQDATAMYGYAGSSAAAAKVNPFTQPPSTTKPAGVAGQAAAVAKATSTSASGEPTAQATASVPQTLQSMTATTSSSSSTAPVLAGQGSKYQDAFLRTISTPYFFGGLGEKLSGLAKGMTPVAQAASAAATSLGSPGFSSFGGFAGLGGGARVSASVGQAGSIGKLSVPPAWAAAAPGTSPAGAATPISSLAARPDTTPAGLLRGLPLSGTGRRTEGFIHRYGFRYPVVPRPPAAG</sequence>
<dbReference type="InterPro" id="IPR000030">
    <property type="entry name" value="PPE_dom"/>
</dbReference>
<evidence type="ECO:0000259" key="3">
    <source>
        <dbReference type="Pfam" id="PF12484"/>
    </source>
</evidence>
<evidence type="ECO:0000313" key="4">
    <source>
        <dbReference type="EMBL" id="OBI51638.1"/>
    </source>
</evidence>
<proteinExistence type="inferred from homology"/>
<evidence type="ECO:0000313" key="5">
    <source>
        <dbReference type="Proteomes" id="UP000093592"/>
    </source>
</evidence>